<gene>
    <name evidence="9" type="ORF">FSP39_000502</name>
</gene>
<name>A0AA88XP42_PINIB</name>
<reference evidence="9" key="1">
    <citation type="submission" date="2019-08" db="EMBL/GenBank/DDBJ databases">
        <title>The improved chromosome-level genome for the pearl oyster Pinctada fucata martensii using PacBio sequencing and Hi-C.</title>
        <authorList>
            <person name="Zheng Z."/>
        </authorList>
    </citation>
    <scope>NUCLEOTIDE SEQUENCE</scope>
    <source>
        <strain evidence="9">ZZ-2019</strain>
        <tissue evidence="9">Adductor muscle</tissue>
    </source>
</reference>
<comment type="subcellular location">
    <subcellularLocation>
        <location evidence="2">Peroxisome matrix</location>
    </subcellularLocation>
</comment>
<dbReference type="SUPFAM" id="SSF51971">
    <property type="entry name" value="Nucleotide-binding domain"/>
    <property type="match status" value="1"/>
</dbReference>
<evidence type="ECO:0000256" key="2">
    <source>
        <dbReference type="ARBA" id="ARBA00004253"/>
    </source>
</evidence>
<dbReference type="GO" id="GO:0071949">
    <property type="term" value="F:FAD binding"/>
    <property type="evidence" value="ECO:0007669"/>
    <property type="project" value="InterPro"/>
</dbReference>
<comment type="cofactor">
    <cofactor evidence="1 7">
        <name>FAD</name>
        <dbReference type="ChEBI" id="CHEBI:57692"/>
    </cofactor>
</comment>
<keyword evidence="4" id="KW-0285">Flavoprotein</keyword>
<protein>
    <recommendedName>
        <fullName evidence="8">FAD dependent oxidoreductase domain-containing protein</fullName>
    </recommendedName>
</protein>
<evidence type="ECO:0000256" key="5">
    <source>
        <dbReference type="ARBA" id="ARBA00022827"/>
    </source>
</evidence>
<organism evidence="9 10">
    <name type="scientific">Pinctada imbricata</name>
    <name type="common">Atlantic pearl-oyster</name>
    <name type="synonym">Pinctada martensii</name>
    <dbReference type="NCBI Taxonomy" id="66713"/>
    <lineage>
        <taxon>Eukaryota</taxon>
        <taxon>Metazoa</taxon>
        <taxon>Spiralia</taxon>
        <taxon>Lophotrochozoa</taxon>
        <taxon>Mollusca</taxon>
        <taxon>Bivalvia</taxon>
        <taxon>Autobranchia</taxon>
        <taxon>Pteriomorphia</taxon>
        <taxon>Pterioida</taxon>
        <taxon>Pterioidea</taxon>
        <taxon>Pteriidae</taxon>
        <taxon>Pinctada</taxon>
    </lineage>
</organism>
<dbReference type="EMBL" id="VSWD01000010">
    <property type="protein sequence ID" value="KAK3089063.1"/>
    <property type="molecule type" value="Genomic_DNA"/>
</dbReference>
<dbReference type="SUPFAM" id="SSF54373">
    <property type="entry name" value="FAD-linked reductases, C-terminal domain"/>
    <property type="match status" value="1"/>
</dbReference>
<comment type="caution">
    <text evidence="9">The sequence shown here is derived from an EMBL/GenBank/DDBJ whole genome shotgun (WGS) entry which is preliminary data.</text>
</comment>
<feature type="binding site" evidence="7">
    <location>
        <position position="285"/>
    </location>
    <ligand>
        <name>D-dopa</name>
        <dbReference type="ChEBI" id="CHEBI:149689"/>
    </ligand>
</feature>
<dbReference type="PANTHER" id="PTHR11530">
    <property type="entry name" value="D-AMINO ACID OXIDASE"/>
    <property type="match status" value="1"/>
</dbReference>
<evidence type="ECO:0000256" key="7">
    <source>
        <dbReference type="PIRSR" id="PIRSR000189-1"/>
    </source>
</evidence>
<evidence type="ECO:0000256" key="3">
    <source>
        <dbReference type="ARBA" id="ARBA00006730"/>
    </source>
</evidence>
<evidence type="ECO:0000259" key="8">
    <source>
        <dbReference type="Pfam" id="PF01266"/>
    </source>
</evidence>
<dbReference type="Gene3D" id="3.40.50.720">
    <property type="entry name" value="NAD(P)-binding Rossmann-like Domain"/>
    <property type="match status" value="1"/>
</dbReference>
<dbReference type="InterPro" id="IPR006181">
    <property type="entry name" value="D-amino_acid_oxidase_CS"/>
</dbReference>
<feature type="binding site" evidence="7">
    <location>
        <position position="315"/>
    </location>
    <ligand>
        <name>D-dopa</name>
        <dbReference type="ChEBI" id="CHEBI:149689"/>
    </ligand>
</feature>
<feature type="domain" description="FAD dependent oxidoreductase" evidence="8">
    <location>
        <begin position="6"/>
        <end position="329"/>
    </location>
</feature>
<evidence type="ECO:0000256" key="6">
    <source>
        <dbReference type="ARBA" id="ARBA00023002"/>
    </source>
</evidence>
<dbReference type="AlphaFoldDB" id="A0AA88XP42"/>
<dbReference type="PIRSF" id="PIRSF000189">
    <property type="entry name" value="D-aa_oxidase"/>
    <property type="match status" value="1"/>
</dbReference>
<dbReference type="PANTHER" id="PTHR11530:SF11">
    <property type="entry name" value="D-ASPARTATE OXIDASE"/>
    <property type="match status" value="1"/>
</dbReference>
<evidence type="ECO:0000256" key="4">
    <source>
        <dbReference type="ARBA" id="ARBA00022630"/>
    </source>
</evidence>
<dbReference type="GO" id="GO:0005782">
    <property type="term" value="C:peroxisomal matrix"/>
    <property type="evidence" value="ECO:0007669"/>
    <property type="project" value="UniProtKB-SubCell"/>
</dbReference>
<dbReference type="InterPro" id="IPR023209">
    <property type="entry name" value="DAO"/>
</dbReference>
<dbReference type="Gene3D" id="3.30.9.10">
    <property type="entry name" value="D-Amino Acid Oxidase, subunit A, domain 2"/>
    <property type="match status" value="1"/>
</dbReference>
<keyword evidence="6" id="KW-0560">Oxidoreductase</keyword>
<evidence type="ECO:0000313" key="10">
    <source>
        <dbReference type="Proteomes" id="UP001186944"/>
    </source>
</evidence>
<proteinExistence type="inferred from homology"/>
<evidence type="ECO:0000256" key="1">
    <source>
        <dbReference type="ARBA" id="ARBA00001974"/>
    </source>
</evidence>
<dbReference type="InterPro" id="IPR006076">
    <property type="entry name" value="FAD-dep_OxRdtase"/>
</dbReference>
<feature type="binding site" evidence="7">
    <location>
        <position position="185"/>
    </location>
    <ligand>
        <name>FAD</name>
        <dbReference type="ChEBI" id="CHEBI:57692"/>
    </ligand>
</feature>
<dbReference type="PROSITE" id="PS00677">
    <property type="entry name" value="DAO"/>
    <property type="match status" value="1"/>
</dbReference>
<accession>A0AA88XP42</accession>
<dbReference type="Proteomes" id="UP001186944">
    <property type="component" value="Unassembled WGS sequence"/>
</dbReference>
<dbReference type="GO" id="GO:0003884">
    <property type="term" value="F:D-amino-acid oxidase activity"/>
    <property type="evidence" value="ECO:0007669"/>
    <property type="project" value="InterPro"/>
</dbReference>
<keyword evidence="10" id="KW-1185">Reference proteome</keyword>
<keyword evidence="5 7" id="KW-0274">FAD</keyword>
<comment type="similarity">
    <text evidence="3">Belongs to the DAMOX/DASOX family.</text>
</comment>
<dbReference type="GO" id="GO:0019478">
    <property type="term" value="P:D-amino acid catabolic process"/>
    <property type="evidence" value="ECO:0007669"/>
    <property type="project" value="TreeGrafter"/>
</dbReference>
<dbReference type="Pfam" id="PF01266">
    <property type="entry name" value="DAO"/>
    <property type="match status" value="1"/>
</dbReference>
<evidence type="ECO:0000313" key="9">
    <source>
        <dbReference type="EMBL" id="KAK3089063.1"/>
    </source>
</evidence>
<sequence length="345" mass="38704">MDKSNVCVVGAGIIGLSSAVRVQESGPSVRVTVIADKFSPSTTGDGSPGTWKPHLLNEDQADLIREWSEETFEHLLTLQRSPLAGKLGVQLLSGYNFSQAAQNPSWKTKVFGFRNIRDDELKICPDLKYENTKRGVFYTTLSIDVKSYLSWLQERFVANGGLLEERKINQLEQLFYDYDVIVNCTGIGSHDLVGDRELTPVRGQLMKVEAPWIKYFIIRQDPKDDTNEVFIFPGRDVVTLGGTAQVGNWNPDIDPVDAESIWKNCLALMPSLKDAKVLNNWVGFRPKRTHVRLEMETRQTDGRNKMIVHNYGHSGSGVTLHWGCAGHAAILVREAVHFMESKSKL</sequence>